<organism evidence="1">
    <name type="scientific">Bactrocera dorsalis</name>
    <name type="common">Oriental fruit fly</name>
    <name type="synonym">Dacus dorsalis</name>
    <dbReference type="NCBI Taxonomy" id="27457"/>
    <lineage>
        <taxon>Eukaryota</taxon>
        <taxon>Metazoa</taxon>
        <taxon>Ecdysozoa</taxon>
        <taxon>Arthropoda</taxon>
        <taxon>Hexapoda</taxon>
        <taxon>Insecta</taxon>
        <taxon>Pterygota</taxon>
        <taxon>Neoptera</taxon>
        <taxon>Endopterygota</taxon>
        <taxon>Diptera</taxon>
        <taxon>Brachycera</taxon>
        <taxon>Muscomorpha</taxon>
        <taxon>Tephritoidea</taxon>
        <taxon>Tephritidae</taxon>
        <taxon>Bactrocera</taxon>
        <taxon>Bactrocera</taxon>
    </lineage>
</organism>
<accession>A0A034VUL7</accession>
<protein>
    <submittedName>
        <fullName evidence="1">Uncharacterized protein</fullName>
    </submittedName>
</protein>
<reference evidence="1" key="1">
    <citation type="journal article" date="2014" name="BMC Genomics">
        <title>Characterizing the developmental transcriptome of the oriental fruit fly, Bactrocera dorsalis (Diptera: Tephritidae) through comparative genomic analysis with Drosophila melanogaster utilizing modENCODE datasets.</title>
        <authorList>
            <person name="Geib S.M."/>
            <person name="Calla B."/>
            <person name="Hall B."/>
            <person name="Hou S."/>
            <person name="Manoukis N.C."/>
        </authorList>
    </citation>
    <scope>NUCLEOTIDE SEQUENCE</scope>
    <source>
        <strain evidence="1">Punador</strain>
    </source>
</reference>
<dbReference type="EMBL" id="GAKP01013407">
    <property type="protein sequence ID" value="JAC45545.1"/>
    <property type="molecule type" value="Transcribed_RNA"/>
</dbReference>
<dbReference type="OrthoDB" id="6516566at2759"/>
<name>A0A034VUL7_BACDO</name>
<evidence type="ECO:0000313" key="1">
    <source>
        <dbReference type="EMBL" id="JAC45545.1"/>
    </source>
</evidence>
<proteinExistence type="predicted"/>
<dbReference type="AlphaFoldDB" id="A0A034VUL7"/>
<sequence length="110" mass="11873">MLEINSQKINTTSVMAQQNEKVSNTTTTSDVLSTNASKMLEAALQQMDGIISGNSNLNDSADGIKSLVKPSTIIKAERSLISVNNVLSTAKTLALALQQDWLHLCQIQLQ</sequence>